<dbReference type="EMBL" id="JAWRVI010000022">
    <property type="protein sequence ID" value="KAK4088989.1"/>
    <property type="molecule type" value="Genomic_DNA"/>
</dbReference>
<evidence type="ECO:0000256" key="1">
    <source>
        <dbReference type="SAM" id="MobiDB-lite"/>
    </source>
</evidence>
<protein>
    <submittedName>
        <fullName evidence="2">Uncharacterized protein</fullName>
    </submittedName>
</protein>
<feature type="compositionally biased region" description="Pro residues" evidence="1">
    <location>
        <begin position="56"/>
        <end position="84"/>
    </location>
</feature>
<gene>
    <name evidence="2" type="ORF">Purlil1_6842</name>
</gene>
<feature type="compositionally biased region" description="Basic and acidic residues" evidence="1">
    <location>
        <begin position="1"/>
        <end position="12"/>
    </location>
</feature>
<feature type="compositionally biased region" description="Basic and acidic residues" evidence="1">
    <location>
        <begin position="175"/>
        <end position="193"/>
    </location>
</feature>
<feature type="region of interest" description="Disordered" evidence="1">
    <location>
        <begin position="212"/>
        <end position="260"/>
    </location>
</feature>
<comment type="caution">
    <text evidence="2">The sequence shown here is derived from an EMBL/GenBank/DDBJ whole genome shotgun (WGS) entry which is preliminary data.</text>
</comment>
<dbReference type="Proteomes" id="UP001287286">
    <property type="component" value="Unassembled WGS sequence"/>
</dbReference>
<feature type="region of interest" description="Disordered" evidence="1">
    <location>
        <begin position="163"/>
        <end position="193"/>
    </location>
</feature>
<evidence type="ECO:0000313" key="3">
    <source>
        <dbReference type="Proteomes" id="UP001287286"/>
    </source>
</evidence>
<name>A0ABR0BY58_PURLI</name>
<proteinExistence type="predicted"/>
<feature type="compositionally biased region" description="Pro residues" evidence="1">
    <location>
        <begin position="249"/>
        <end position="260"/>
    </location>
</feature>
<feature type="region of interest" description="Disordered" evidence="1">
    <location>
        <begin position="1"/>
        <end position="84"/>
    </location>
</feature>
<keyword evidence="3" id="KW-1185">Reference proteome</keyword>
<reference evidence="2 3" key="1">
    <citation type="journal article" date="2024" name="Microbiol. Resour. Announc.">
        <title>Genome annotations for the ascomycete fungi Trichoderma harzianum, Trichoderma aggressivum, and Purpureocillium lilacinum.</title>
        <authorList>
            <person name="Beijen E.P.W."/>
            <person name="Ohm R.A."/>
        </authorList>
    </citation>
    <scope>NUCLEOTIDE SEQUENCE [LARGE SCALE GENOMIC DNA]</scope>
    <source>
        <strain evidence="2 3">CBS 150709</strain>
    </source>
</reference>
<evidence type="ECO:0000313" key="2">
    <source>
        <dbReference type="EMBL" id="KAK4088989.1"/>
    </source>
</evidence>
<accession>A0ABR0BY58</accession>
<sequence length="260" mass="27805">MEPHNMELEHTSRPPGALELSAQAGGRAPAPVLGPGVSPRGLTQVAGQRSFHDPTTPAPRPPFPRTPQLPPPPSLAVVAPHPPPSLRAGSPPAFSGLCAAQNVIPIWASCPLSVTLLSSFRCDVCLSILAAITFDFATLTRDAALLESRLHILFAPGTGRRARESAVVGRPQGRARRDSIHHQRPTDTHVQHHRDFAPDFRLRTSIEPFEADSAPRKAAHCRGPTPGVDWDGSRVHEAQAHNVSAWAPLSPPSLPPPPPQ</sequence>
<organism evidence="2 3">
    <name type="scientific">Purpureocillium lilacinum</name>
    <name type="common">Paecilomyces lilacinus</name>
    <dbReference type="NCBI Taxonomy" id="33203"/>
    <lineage>
        <taxon>Eukaryota</taxon>
        <taxon>Fungi</taxon>
        <taxon>Dikarya</taxon>
        <taxon>Ascomycota</taxon>
        <taxon>Pezizomycotina</taxon>
        <taxon>Sordariomycetes</taxon>
        <taxon>Hypocreomycetidae</taxon>
        <taxon>Hypocreales</taxon>
        <taxon>Ophiocordycipitaceae</taxon>
        <taxon>Purpureocillium</taxon>
    </lineage>
</organism>